<evidence type="ECO:0000313" key="1">
    <source>
        <dbReference type="EMBL" id="KAJ7555450.1"/>
    </source>
</evidence>
<accession>A0ACC2DME1</accession>
<dbReference type="EMBL" id="CM055096">
    <property type="protein sequence ID" value="KAJ7555450.1"/>
    <property type="molecule type" value="Genomic_DNA"/>
</dbReference>
<gene>
    <name evidence="1" type="ORF">O6H91_05G038500</name>
</gene>
<name>A0ACC2DME1_DIPCM</name>
<keyword evidence="2" id="KW-1185">Reference proteome</keyword>
<comment type="caution">
    <text evidence="1">The sequence shown here is derived from an EMBL/GenBank/DDBJ whole genome shotgun (WGS) entry which is preliminary data.</text>
</comment>
<evidence type="ECO:0000313" key="2">
    <source>
        <dbReference type="Proteomes" id="UP001162992"/>
    </source>
</evidence>
<dbReference type="Proteomes" id="UP001162992">
    <property type="component" value="Chromosome 5"/>
</dbReference>
<reference evidence="2" key="1">
    <citation type="journal article" date="2024" name="Proc. Natl. Acad. Sci. U.S.A.">
        <title>Extraordinary preservation of gene collinearity over three hundred million years revealed in homosporous lycophytes.</title>
        <authorList>
            <person name="Li C."/>
            <person name="Wickell D."/>
            <person name="Kuo L.Y."/>
            <person name="Chen X."/>
            <person name="Nie B."/>
            <person name="Liao X."/>
            <person name="Peng D."/>
            <person name="Ji J."/>
            <person name="Jenkins J."/>
            <person name="Williams M."/>
            <person name="Shu S."/>
            <person name="Plott C."/>
            <person name="Barry K."/>
            <person name="Rajasekar S."/>
            <person name="Grimwood J."/>
            <person name="Han X."/>
            <person name="Sun S."/>
            <person name="Hou Z."/>
            <person name="He W."/>
            <person name="Dai G."/>
            <person name="Sun C."/>
            <person name="Schmutz J."/>
            <person name="Leebens-Mack J.H."/>
            <person name="Li F.W."/>
            <person name="Wang L."/>
        </authorList>
    </citation>
    <scope>NUCLEOTIDE SEQUENCE [LARGE SCALE GENOMIC DNA]</scope>
    <source>
        <strain evidence="2">cv. PW_Plant_1</strain>
    </source>
</reference>
<protein>
    <submittedName>
        <fullName evidence="1">Uncharacterized protein</fullName>
    </submittedName>
</protein>
<organism evidence="1 2">
    <name type="scientific">Diphasiastrum complanatum</name>
    <name type="common">Issler's clubmoss</name>
    <name type="synonym">Lycopodium complanatum</name>
    <dbReference type="NCBI Taxonomy" id="34168"/>
    <lineage>
        <taxon>Eukaryota</taxon>
        <taxon>Viridiplantae</taxon>
        <taxon>Streptophyta</taxon>
        <taxon>Embryophyta</taxon>
        <taxon>Tracheophyta</taxon>
        <taxon>Lycopodiopsida</taxon>
        <taxon>Lycopodiales</taxon>
        <taxon>Lycopodiaceae</taxon>
        <taxon>Lycopodioideae</taxon>
        <taxon>Diphasiastrum</taxon>
    </lineage>
</organism>
<proteinExistence type="predicted"/>
<sequence>MQNLESCCNKILLLHPLGWLSSLTIHVARVAIWVANFFCNPDRNFFFLQSGHLHPGAPSDLVAKKFVVRVTILDANYFLFWQSPNCNASLAAIFLGFANTIYACSSWLKNAWLSNLWSSSLT</sequence>